<evidence type="ECO:0000256" key="2">
    <source>
        <dbReference type="SAM" id="SignalP"/>
    </source>
</evidence>
<keyword evidence="5" id="KW-1185">Reference proteome</keyword>
<evidence type="ECO:0000256" key="1">
    <source>
        <dbReference type="SAM" id="MobiDB-lite"/>
    </source>
</evidence>
<dbReference type="InterPro" id="IPR006121">
    <property type="entry name" value="HMA_dom"/>
</dbReference>
<feature type="chain" id="PRO_5046794538" evidence="2">
    <location>
        <begin position="21"/>
        <end position="135"/>
    </location>
</feature>
<protein>
    <submittedName>
        <fullName evidence="4">Heavy-metal-associated domain-containing protein</fullName>
    </submittedName>
</protein>
<evidence type="ECO:0000259" key="3">
    <source>
        <dbReference type="PROSITE" id="PS50846"/>
    </source>
</evidence>
<feature type="signal peptide" evidence="2">
    <location>
        <begin position="1"/>
        <end position="20"/>
    </location>
</feature>
<evidence type="ECO:0000313" key="5">
    <source>
        <dbReference type="Proteomes" id="UP001597511"/>
    </source>
</evidence>
<dbReference type="InterPro" id="IPR036163">
    <property type="entry name" value="HMA_dom_sf"/>
</dbReference>
<dbReference type="RefSeq" id="WP_386100839.1">
    <property type="nucleotide sequence ID" value="NZ_JBHUOZ010000003.1"/>
</dbReference>
<keyword evidence="2" id="KW-0732">Signal</keyword>
<feature type="domain" description="HMA" evidence="3">
    <location>
        <begin position="21"/>
        <end position="92"/>
    </location>
</feature>
<gene>
    <name evidence="4" type="ORF">ACFS6H_15505</name>
</gene>
<proteinExistence type="predicted"/>
<feature type="region of interest" description="Disordered" evidence="1">
    <location>
        <begin position="109"/>
        <end position="135"/>
    </location>
</feature>
<sequence>MRNLLFTLMAVIGICFTAGAQTKAQLTANISTPDVACAACETRITSMLKRYDGVLAVKVYYKRGITQVKYLTDRVNIETIKTAIANAGYDADNVTKNEDAYKRLPKTCKKFEDGGGHPKPRPKAETPVADSVAVN</sequence>
<dbReference type="Gene3D" id="3.30.70.100">
    <property type="match status" value="1"/>
</dbReference>
<dbReference type="SUPFAM" id="SSF55008">
    <property type="entry name" value="HMA, heavy metal-associated domain"/>
    <property type="match status" value="1"/>
</dbReference>
<accession>A0ABW6A867</accession>
<dbReference type="CDD" id="cd00371">
    <property type="entry name" value="HMA"/>
    <property type="match status" value="1"/>
</dbReference>
<evidence type="ECO:0000313" key="4">
    <source>
        <dbReference type="EMBL" id="MFD2921131.1"/>
    </source>
</evidence>
<reference evidence="5" key="1">
    <citation type="journal article" date="2019" name="Int. J. Syst. Evol. Microbiol.">
        <title>The Global Catalogue of Microorganisms (GCM) 10K type strain sequencing project: providing services to taxonomists for standard genome sequencing and annotation.</title>
        <authorList>
            <consortium name="The Broad Institute Genomics Platform"/>
            <consortium name="The Broad Institute Genome Sequencing Center for Infectious Disease"/>
            <person name="Wu L."/>
            <person name="Ma J."/>
        </authorList>
    </citation>
    <scope>NUCLEOTIDE SEQUENCE [LARGE SCALE GENOMIC DNA]</scope>
    <source>
        <strain evidence="5">KCTC 23299</strain>
    </source>
</reference>
<organism evidence="4 5">
    <name type="scientific">Terrimonas rubra</name>
    <dbReference type="NCBI Taxonomy" id="1035890"/>
    <lineage>
        <taxon>Bacteria</taxon>
        <taxon>Pseudomonadati</taxon>
        <taxon>Bacteroidota</taxon>
        <taxon>Chitinophagia</taxon>
        <taxon>Chitinophagales</taxon>
        <taxon>Chitinophagaceae</taxon>
        <taxon>Terrimonas</taxon>
    </lineage>
</organism>
<dbReference type="PROSITE" id="PS50846">
    <property type="entry name" value="HMA_2"/>
    <property type="match status" value="1"/>
</dbReference>
<name>A0ABW6A867_9BACT</name>
<dbReference type="Proteomes" id="UP001597511">
    <property type="component" value="Unassembled WGS sequence"/>
</dbReference>
<comment type="caution">
    <text evidence="4">The sequence shown here is derived from an EMBL/GenBank/DDBJ whole genome shotgun (WGS) entry which is preliminary data.</text>
</comment>
<dbReference type="EMBL" id="JBHUOZ010000003">
    <property type="protein sequence ID" value="MFD2921131.1"/>
    <property type="molecule type" value="Genomic_DNA"/>
</dbReference>
<dbReference type="Pfam" id="PF00403">
    <property type="entry name" value="HMA"/>
    <property type="match status" value="1"/>
</dbReference>